<keyword evidence="7" id="KW-1185">Reference proteome</keyword>
<dbReference type="GO" id="GO:0016747">
    <property type="term" value="F:acyltransferase activity, transferring groups other than amino-acyl groups"/>
    <property type="evidence" value="ECO:0007669"/>
    <property type="project" value="InterPro"/>
</dbReference>
<dbReference type="AlphaFoldDB" id="A0A1C3TZ69"/>
<dbReference type="RefSeq" id="WP_075851840.1">
    <property type="nucleotide sequence ID" value="NZ_FMAC01000001.1"/>
</dbReference>
<dbReference type="EMBL" id="FMAC01000001">
    <property type="protein sequence ID" value="SCB08422.1"/>
    <property type="molecule type" value="Genomic_DNA"/>
</dbReference>
<dbReference type="PROSITE" id="PS51186">
    <property type="entry name" value="GNAT"/>
    <property type="match status" value="1"/>
</dbReference>
<evidence type="ECO:0000259" key="5">
    <source>
        <dbReference type="PROSITE" id="PS51186"/>
    </source>
</evidence>
<dbReference type="FunFam" id="3.40.630.30:FF:000026">
    <property type="entry name" value="Phosphinothricin acetyltransferase"/>
    <property type="match status" value="1"/>
</dbReference>
<dbReference type="SUPFAM" id="SSF55729">
    <property type="entry name" value="Acyl-CoA N-acyltransferases (Nat)"/>
    <property type="match status" value="1"/>
</dbReference>
<keyword evidence="2" id="KW-0012">Acyltransferase</keyword>
<dbReference type="InterPro" id="IPR016181">
    <property type="entry name" value="Acyl_CoA_acyltransferase"/>
</dbReference>
<name>A0A1C3TZ69_9HYPH</name>
<dbReference type="CDD" id="cd04301">
    <property type="entry name" value="NAT_SF"/>
    <property type="match status" value="1"/>
</dbReference>
<comment type="catalytic activity">
    <reaction evidence="4">
        <text>L-methionine sulfone + acetyl-CoA = N-acetyl-L-methionine sulfone + CoA + H(+)</text>
        <dbReference type="Rhea" id="RHEA:47656"/>
        <dbReference type="ChEBI" id="CHEBI:15378"/>
        <dbReference type="ChEBI" id="CHEBI:57287"/>
        <dbReference type="ChEBI" id="CHEBI:57288"/>
        <dbReference type="ChEBI" id="CHEBI:87824"/>
        <dbReference type="ChEBI" id="CHEBI:87825"/>
    </reaction>
</comment>
<feature type="domain" description="N-acetyltransferase" evidence="5">
    <location>
        <begin position="1"/>
        <end position="155"/>
    </location>
</feature>
<keyword evidence="1 6" id="KW-0808">Transferase</keyword>
<evidence type="ECO:0000313" key="7">
    <source>
        <dbReference type="Proteomes" id="UP000186228"/>
    </source>
</evidence>
<sequence length="175" mass="19623">MQIRDARDEDLAGITAIYNDAVANTAAIWNETQVDIANRQQWLLDRHKLGYPVLVATDDQGDVIGYASFGDWRAFDGYRHTVEHSVYVRNDQYRGGIGKALMIELIERARSIGKHAMVAGIEAGNEASIRLHEKLGFQQVGLLPQVGTKFGRWLDLAFLQLLLDQRTDPDSKPMA</sequence>
<protein>
    <submittedName>
        <fullName evidence="6">Phosphinothricin acetyltransferase</fullName>
    </submittedName>
</protein>
<reference evidence="7" key="1">
    <citation type="submission" date="2016-08" db="EMBL/GenBank/DDBJ databases">
        <authorList>
            <person name="Varghese N."/>
            <person name="Submissions Spin"/>
        </authorList>
    </citation>
    <scope>NUCLEOTIDE SEQUENCE [LARGE SCALE GENOMIC DNA]</scope>
    <source>
        <strain evidence="7">CCBAU 57015</strain>
    </source>
</reference>
<dbReference type="Pfam" id="PF13420">
    <property type="entry name" value="Acetyltransf_4"/>
    <property type="match status" value="1"/>
</dbReference>
<evidence type="ECO:0000256" key="3">
    <source>
        <dbReference type="ARBA" id="ARBA00050603"/>
    </source>
</evidence>
<dbReference type="PANTHER" id="PTHR43072">
    <property type="entry name" value="N-ACETYLTRANSFERASE"/>
    <property type="match status" value="1"/>
</dbReference>
<organism evidence="6 7">
    <name type="scientific">Rhizobium hainanense</name>
    <dbReference type="NCBI Taxonomy" id="52131"/>
    <lineage>
        <taxon>Bacteria</taxon>
        <taxon>Pseudomonadati</taxon>
        <taxon>Pseudomonadota</taxon>
        <taxon>Alphaproteobacteria</taxon>
        <taxon>Hyphomicrobiales</taxon>
        <taxon>Rhizobiaceae</taxon>
        <taxon>Rhizobium/Agrobacterium group</taxon>
        <taxon>Rhizobium</taxon>
    </lineage>
</organism>
<evidence type="ECO:0000256" key="1">
    <source>
        <dbReference type="ARBA" id="ARBA00022679"/>
    </source>
</evidence>
<accession>A0A1C3TZ69</accession>
<dbReference type="Proteomes" id="UP000186228">
    <property type="component" value="Unassembled WGS sequence"/>
</dbReference>
<dbReference type="OrthoDB" id="5459937at2"/>
<dbReference type="InterPro" id="IPR000182">
    <property type="entry name" value="GNAT_dom"/>
</dbReference>
<gene>
    <name evidence="6" type="ORF">GA0061100_101321</name>
</gene>
<evidence type="ECO:0000313" key="6">
    <source>
        <dbReference type="EMBL" id="SCB08422.1"/>
    </source>
</evidence>
<dbReference type="PANTHER" id="PTHR43072:SF23">
    <property type="entry name" value="UPF0039 PROTEIN C11D3.02C"/>
    <property type="match status" value="1"/>
</dbReference>
<evidence type="ECO:0000256" key="2">
    <source>
        <dbReference type="ARBA" id="ARBA00023315"/>
    </source>
</evidence>
<comment type="catalytic activity">
    <reaction evidence="3">
        <text>L-methionine sulfoximine + acetyl-CoA = N-acetyl-L-methionine sulfoximine + CoA + H(+)</text>
        <dbReference type="Rhea" id="RHEA:47660"/>
        <dbReference type="ChEBI" id="CHEBI:15378"/>
        <dbReference type="ChEBI" id="CHEBI:57287"/>
        <dbReference type="ChEBI" id="CHEBI:57288"/>
        <dbReference type="ChEBI" id="CHEBI:87826"/>
        <dbReference type="ChEBI" id="CHEBI:87827"/>
    </reaction>
</comment>
<proteinExistence type="predicted"/>
<dbReference type="Gene3D" id="3.40.630.30">
    <property type="match status" value="1"/>
</dbReference>
<evidence type="ECO:0000256" key="4">
    <source>
        <dbReference type="ARBA" id="ARBA00051334"/>
    </source>
</evidence>
<dbReference type="STRING" id="52131.GA0061100_101321"/>